<gene>
    <name evidence="1" type="ORF">CBR_g24298</name>
</gene>
<dbReference type="EMBL" id="BFEA01000002">
    <property type="protein sequence ID" value="GBG58947.1"/>
    <property type="molecule type" value="Genomic_DNA"/>
</dbReference>
<dbReference type="SUPFAM" id="SSF48317">
    <property type="entry name" value="Acid phosphatase/Vanadium-dependent haloperoxidase"/>
    <property type="match status" value="1"/>
</dbReference>
<dbReference type="AlphaFoldDB" id="A0A388JMB9"/>
<dbReference type="OrthoDB" id="1876163at2759"/>
<dbReference type="InterPro" id="IPR036938">
    <property type="entry name" value="PAP2/HPO_sf"/>
</dbReference>
<evidence type="ECO:0000313" key="2">
    <source>
        <dbReference type="Proteomes" id="UP000265515"/>
    </source>
</evidence>
<proteinExistence type="predicted"/>
<accession>A0A388JMB9</accession>
<keyword evidence="2" id="KW-1185">Reference proteome</keyword>
<evidence type="ECO:0008006" key="3">
    <source>
        <dbReference type="Google" id="ProtNLM"/>
    </source>
</evidence>
<dbReference type="PANTHER" id="PTHR34599:SF1">
    <property type="entry name" value="PHOSPHATIDIC ACID PHOSPHATASE TYPE 2_HALOPEROXIDASE DOMAIN-CONTAINING PROTEIN"/>
    <property type="match status" value="1"/>
</dbReference>
<dbReference type="OMA" id="VAFEWTH"/>
<dbReference type="Proteomes" id="UP000265515">
    <property type="component" value="Unassembled WGS sequence"/>
</dbReference>
<dbReference type="Gene3D" id="1.10.606.20">
    <property type="match status" value="1"/>
</dbReference>
<evidence type="ECO:0000313" key="1">
    <source>
        <dbReference type="EMBL" id="GBG58947.1"/>
    </source>
</evidence>
<organism evidence="1 2">
    <name type="scientific">Chara braunii</name>
    <name type="common">Braun's stonewort</name>
    <dbReference type="NCBI Taxonomy" id="69332"/>
    <lineage>
        <taxon>Eukaryota</taxon>
        <taxon>Viridiplantae</taxon>
        <taxon>Streptophyta</taxon>
        <taxon>Charophyceae</taxon>
        <taxon>Charales</taxon>
        <taxon>Characeae</taxon>
        <taxon>Chara</taxon>
    </lineage>
</organism>
<protein>
    <recommendedName>
        <fullName evidence="3">Phosphatidic acid phosphatase type 2/haloperoxidase domain-containing protein</fullName>
    </recommendedName>
</protein>
<name>A0A388JMB9_CHABU</name>
<comment type="caution">
    <text evidence="1">The sequence shown here is derived from an EMBL/GenBank/DDBJ whole genome shotgun (WGS) entry which is preliminary data.</text>
</comment>
<dbReference type="InterPro" id="IPR052559">
    <property type="entry name" value="V-haloperoxidase"/>
</dbReference>
<dbReference type="PANTHER" id="PTHR34599">
    <property type="entry name" value="PEROXIDASE-RELATED"/>
    <property type="match status" value="1"/>
</dbReference>
<sequence>MAPGWQQHHGHSPSGGLGSAQSLRSLLEPAPSVQGGRRSEREPRALFHLLILPLLFLFLLASTEVADCEFVDDGPLKNVITEWTDVCVIEFGHLHLAQLRVLKLIKDKRSNVNPVAAAAYAGHFVLRTFHWENQVRYDFLLQTQLRALNLTTRQKIQARQFAIRVALPIVRNRVELVKGALDFYEKVPSPPNGPPGVFQTGSPLGLHVVAAVGGSPPLIADQPQAYGRFMPGLPPIPSPIYNADLKEVRLYGARNGSLRSKAQDEINEFFTAATTFAVLPKLGIIIAKKLLPSDTSIYDTAYVFAALAIGYYDVAIAVAWGKWTHYSWRPQTAIRQGDSQNAPVPDWTAIAGTTIEPEYPSGYAAVAAVIKPALEDYLGTENTTFFITTTVTGSSSNLTRTYHSLSQFAQEIYDYRILIGAHFRFAVQAGQRVGNAVAEDIVKRLRAEYYGKSY</sequence>
<dbReference type="Gramene" id="GBG58947">
    <property type="protein sequence ID" value="GBG58947"/>
    <property type="gene ID" value="CBR_g24298"/>
</dbReference>
<dbReference type="CDD" id="cd03398">
    <property type="entry name" value="PAP2_haloperoxidase"/>
    <property type="match status" value="1"/>
</dbReference>
<reference evidence="1 2" key="1">
    <citation type="journal article" date="2018" name="Cell">
        <title>The Chara Genome: Secondary Complexity and Implications for Plant Terrestrialization.</title>
        <authorList>
            <person name="Nishiyama T."/>
            <person name="Sakayama H."/>
            <person name="Vries J.D."/>
            <person name="Buschmann H."/>
            <person name="Saint-Marcoux D."/>
            <person name="Ullrich K.K."/>
            <person name="Haas F.B."/>
            <person name="Vanderstraeten L."/>
            <person name="Becker D."/>
            <person name="Lang D."/>
            <person name="Vosolsobe S."/>
            <person name="Rombauts S."/>
            <person name="Wilhelmsson P.K.I."/>
            <person name="Janitza P."/>
            <person name="Kern R."/>
            <person name="Heyl A."/>
            <person name="Rumpler F."/>
            <person name="Villalobos L.I.A.C."/>
            <person name="Clay J.M."/>
            <person name="Skokan R."/>
            <person name="Toyoda A."/>
            <person name="Suzuki Y."/>
            <person name="Kagoshima H."/>
            <person name="Schijlen E."/>
            <person name="Tajeshwar N."/>
            <person name="Catarino B."/>
            <person name="Hetherington A.J."/>
            <person name="Saltykova A."/>
            <person name="Bonnot C."/>
            <person name="Breuninger H."/>
            <person name="Symeonidi A."/>
            <person name="Radhakrishnan G.V."/>
            <person name="Van Nieuwerburgh F."/>
            <person name="Deforce D."/>
            <person name="Chang C."/>
            <person name="Karol K.G."/>
            <person name="Hedrich R."/>
            <person name="Ulvskov P."/>
            <person name="Glockner G."/>
            <person name="Delwiche C.F."/>
            <person name="Petrasek J."/>
            <person name="Van de Peer Y."/>
            <person name="Friml J."/>
            <person name="Beilby M."/>
            <person name="Dolan L."/>
            <person name="Kohara Y."/>
            <person name="Sugano S."/>
            <person name="Fujiyama A."/>
            <person name="Delaux P.-M."/>
            <person name="Quint M."/>
            <person name="TheiBen G."/>
            <person name="Hagemann M."/>
            <person name="Harholt J."/>
            <person name="Dunand C."/>
            <person name="Zachgo S."/>
            <person name="Langdale J."/>
            <person name="Maumus F."/>
            <person name="Straeten D.V.D."/>
            <person name="Gould S.B."/>
            <person name="Rensing S.A."/>
        </authorList>
    </citation>
    <scope>NUCLEOTIDE SEQUENCE [LARGE SCALE GENOMIC DNA]</scope>
    <source>
        <strain evidence="1 2">S276</strain>
    </source>
</reference>